<proteinExistence type="predicted"/>
<dbReference type="Proteomes" id="UP000515275">
    <property type="component" value="Chromosome"/>
</dbReference>
<keyword evidence="2" id="KW-1185">Reference proteome</keyword>
<dbReference type="KEGG" id="cans:GP473_01415"/>
<dbReference type="Gene3D" id="2.70.98.10">
    <property type="match status" value="1"/>
</dbReference>
<dbReference type="GO" id="GO:0016853">
    <property type="term" value="F:isomerase activity"/>
    <property type="evidence" value="ECO:0007669"/>
    <property type="project" value="InterPro"/>
</dbReference>
<dbReference type="GO" id="GO:0005975">
    <property type="term" value="P:carbohydrate metabolic process"/>
    <property type="evidence" value="ECO:0007669"/>
    <property type="project" value="InterPro"/>
</dbReference>
<name>A0A7G7YM13_9CORY</name>
<sequence length="339" mass="36900">MIVPAGVENTHDFVELSAGDYRASVSTFGGGTRMLTYRGRSLLTGFEVGQFPPLSSGTLLAPWPNRTAEGVFSHDGELYSLEITEPGRATAIHGFVATSVWEVEQRSGSAVVLRLNSERRQGWPWPLEMRVRWSLDAATGLRAEFSVVNRADSSCPFGLGWHPYLSAHGAALEECTVFLPVRTNLPLDGVRNLPAGPEIPAVKILPTVDQGVQMAGVWLDHCFGEVERTEGKSEKKGCEVAKGVDTNTGERLGDVPRSTVVLTNAQGDGVQLWADEQFGWYQVFTADPARREGYPGVGRALAVEPMTCPPNALRSGVDLLRLDAEEERYFTFGVSNYSA</sequence>
<gene>
    <name evidence="1" type="ORF">GP473_01415</name>
</gene>
<dbReference type="EMBL" id="CP046883">
    <property type="protein sequence ID" value="QNH95533.1"/>
    <property type="molecule type" value="Genomic_DNA"/>
</dbReference>
<dbReference type="InterPro" id="IPR037480">
    <property type="entry name" value="YihR-like"/>
</dbReference>
<dbReference type="AlphaFoldDB" id="A0A7G7YM13"/>
<evidence type="ECO:0000313" key="1">
    <source>
        <dbReference type="EMBL" id="QNH95533.1"/>
    </source>
</evidence>
<evidence type="ECO:0000313" key="2">
    <source>
        <dbReference type="Proteomes" id="UP000515275"/>
    </source>
</evidence>
<accession>A0A7G7YM13</accession>
<dbReference type="InterPro" id="IPR008183">
    <property type="entry name" value="Aldose_1/G6P_1-epimerase"/>
</dbReference>
<dbReference type="InterPro" id="IPR014718">
    <property type="entry name" value="GH-type_carb-bd"/>
</dbReference>
<dbReference type="CDD" id="cd09022">
    <property type="entry name" value="Aldose_epim_Ec_YihR"/>
    <property type="match status" value="1"/>
</dbReference>
<dbReference type="SUPFAM" id="SSF74650">
    <property type="entry name" value="Galactose mutarotase-like"/>
    <property type="match status" value="1"/>
</dbReference>
<organism evidence="1 2">
    <name type="scientific">Corynebacterium anserum</name>
    <dbReference type="NCBI Taxonomy" id="2684406"/>
    <lineage>
        <taxon>Bacteria</taxon>
        <taxon>Bacillati</taxon>
        <taxon>Actinomycetota</taxon>
        <taxon>Actinomycetes</taxon>
        <taxon>Mycobacteriales</taxon>
        <taxon>Corynebacteriaceae</taxon>
        <taxon>Corynebacterium</taxon>
    </lineage>
</organism>
<dbReference type="RefSeq" id="WP_185769482.1">
    <property type="nucleotide sequence ID" value="NZ_CP046883.1"/>
</dbReference>
<dbReference type="GO" id="GO:0030246">
    <property type="term" value="F:carbohydrate binding"/>
    <property type="evidence" value="ECO:0007669"/>
    <property type="project" value="InterPro"/>
</dbReference>
<dbReference type="Pfam" id="PF01263">
    <property type="entry name" value="Aldose_epim"/>
    <property type="match status" value="1"/>
</dbReference>
<protein>
    <submittedName>
        <fullName evidence="1">Aldose epimerase</fullName>
    </submittedName>
</protein>
<reference evidence="1 2" key="1">
    <citation type="submission" date="2019-12" db="EMBL/GenBank/DDBJ databases">
        <title>Corynebacterium sp. nov., isolated from feces of the Anser Albifrons in China.</title>
        <authorList>
            <person name="Liu Q."/>
        </authorList>
    </citation>
    <scope>NUCLEOTIDE SEQUENCE [LARGE SCALE GENOMIC DNA]</scope>
    <source>
        <strain evidence="1 2">23H37-10</strain>
    </source>
</reference>
<dbReference type="InterPro" id="IPR011013">
    <property type="entry name" value="Gal_mutarotase_sf_dom"/>
</dbReference>